<feature type="disulfide bond" evidence="12">
    <location>
        <begin position="250"/>
        <end position="265"/>
    </location>
</feature>
<feature type="domain" description="EGF-like" evidence="18">
    <location>
        <begin position="3423"/>
        <end position="3460"/>
    </location>
</feature>
<sequence>MNYYNDYSLVLLLSLTAFFLFLVYYRALVNFTNSFQYGPELDDISSPAFGEISSAIVDTLESDYNRIPGQQTVNVVLIKGVLFSVVKEGTIASYDTSVIGFQFRRLGEADPPPPVVPIGVPALHMSVSTTSVIPVPRECLSDEFRCQDGLACIPLEYVCDKRPDCNDFSDEMNCAVVPVRPTPPTPPKTRPPPGPGPCRADQATCQNGQCISRDYVCDGERDCADGSDEFSCEQFVCLSDRTCIPASYQCDEEPDCADRSDEYGCAPPTVTISPEESIIAARGDTVTFTCSAIGVPVPIITWRLNWGHIPANSRVTMTSENGQGTLTIRDVKEGDQGAYTCEAINAKGLVFAIPDGVLNLSQRPNPGTAPAPYDAFFHEETMDVIFYLRDTVVSSSLYALAGNCRDGHFSVGDHCMPCFCFGITKNCQSTSRYRNQITLRFTEEDDFKGVNVSLPSRPSTPPHLSTTQMLINPESEEFQLVDLSRRFLDQDTYWSLPRQFLGNKVDSYGGYLRFKVSYSLQRGGSEPKEKPDVENWQHSSGRAVTRDDLMMTLANLESIHIRTIYDNRMASVGLSDISMDTTSKEFTLQENPRDVEECRCPAGYSGLSCESCSPGFERVPGPYLGICAGCNCNGHASACDPISGHCLSCQHNTEGPQCDKCKPGYFGDPSRGRYDDCKPCPCPYTETSRRCALGYVGNPLQPNGKCIPTASSNTRTISEGIHQRASAEVVYRSFANIPNDIYYWVLPQSFRGDKVTAYGGELQYRVRYEPQARSLVIDGRPDVVLQGNGIFLEHYSETKPLPRVPATITVSFRESAWRRSDGQPCTREHLLMALADINVFMIRATYADNMAESSMSNIQMDIAVPHSTGNDRALEVEECACPQGYTGPSCQECDAGYTRTPGLYLGTCEKCDCHGHASGCDSETGDCLNCLHNTVGRRCENCLPGFYGNAKTGGPHACRPCPCLGHSSSQPSSCYLDSDGQPTCECPAGYTGRRCESISNCGDFYLEGSIGFLPTTCDDTFYLIPGKKKVLDTTDHNIDEYFESSFSGSRRTTRFLLSTTMHSLSHRWTRGPPSYTPSPEVRQQSFQLLLRMHTNRFNQRLSMLESNTLDMKDSLENMRKQQSHFNSQLKTLARVLSPNDQKDRVNELANEYTDIKTRLSKLEYKLEILIDGFTALVQELDKVKRARHMARPPQDRRTTAAVATTLIPALTTAWITRVSTSRFQRRTVIPKTLPTPSISTTTFAQDGRVQKNEMCNVLVWTTLEPRVIRCAPGYIGNPQLGQRCTPGSSNGGKTGKDNVLKQLFSSVKKFFYIQICYHMKYLKQNMFIDCYRCDQSGSEGCSATGVCRCKMNVEGSTCSTCKQGTFYLSPANKDGCLSCFCMGVTQQCSSSRHYRDVVSTTFAPGNYQGFALVNRQRTNRIDSGFSVELSTDGTQLSYTNFNYLGQEPHYWQLPNAYQGDKKSYSARTKRAHKHPADEVRKLDDEIWAIITNFSNGQSPFPFSSSSQTSHSSFEAQSSLSRSSVRAPSFHSGLTSSLRASESHSKDPGHSSHPDSSQQVEQGKNTFALPRGPRPGPSNKYVLVYNGFSLHPDDVLFWQLPEQFKGDKVGAYGGKLKYTISYVPGPRGSPIEDADVQIIGNDITLVARQPWRRRHGSRESQDFEIVFREEHWQRPDGMPATREHLMMVLADLDDVLIRASYHTEMRSSSISGVHMDIAVPEYTGLAQALEVEQCQCPHGYRGLSCQDCAPGYTRTGGGLYLGHCEPCECNGHSDSCHPETGICTNCQHNTKGELCEQCADGYFGDPTAGTPEDCQACACPGTDPDNQLVLTYTCKPYLTLPAPVFPISPSLAGRFLMVILCAGSLVPVKVWVTEATSALPVSLATLASIVNVAASLVVKVYPERVQVAQGIPVTLRCQVSGYPPHYFHWSREDGRPISSTAERRRQGEELHFPSVQPSDAGVYICTCRDQRSSNRSKAEIVVTFFIEEPRQQSVTVGSTVNFICTAKSKLPAYTLVWTRNGKMPNRAMDFNGILTIHNVQPEDAGVYVCTGSNMLGMDEGTARLYVPEASQSQMFYTAYEMFEGHRKRKSTWFSLSMPGRTCFFNACNLHVLHAFTISSNAQFEVCYSCLWLTGFYLTVAAEGAQPVATVNPPVLTVQQGQQAEFRCTVTGSPTPAVEWIGTSQTHGLPHVQVSPPRVEIHEGETLRLYCRAVGSPTPALTWKKRGGSVPPQAIPSHGFHQFKSNSLDVLQRRIEELQARMERTDIGTLIVPNIRSSDAGTYLCVGTNTVGSSEAHIEVFVKGGEIIPSGVTIQPSIASVMEGETLDLNCIVPGTSPASVKWSRAGGLLSSNHKVLGTQLQILQASADDTGEYICQVEDGPFPRQASVSVSVTSSSSRLQSPIISIEPHSAAVKQGDSASFRCRVYSGAQPVRLEWKPTNNLPLPDNVKISPDNSVMTITNAQAKNQGTYRCVASNLFGMTHSIASLIVRESPKAVVTPAGPLRIRVGDPINLECQAAGEPRPSVRWHRLDNNRKTMLSSPVPADSSAVMQILVARPEDSGTYVCTAQNNQGTTETRVEVFVEGGAQVPTIPRASVREPMIVVVEGSTATLHCEAHGFPKPTITWSKERSSLPWRHKIVDNSLVLSNVGRQDSGQYVCNATNHMGTSEVTIMLEVDAPPYATSLPDDVSVRVGEVIRLQCLAHGTPPLRFEWTKVNGSLPPTSQQQGGDLQINLAKESDAGTYKCVASNNVGKSEALARVSVRSPLSVKVSPQVEVKALGSAVEFTCAAKGGSQIEIEWLKEGGVLPPNHHIKDGVLRIENLEQSNEGIYTCRATSLFGQAQDSGKLTIQALPKVMINVRTSVQTVMVGNSVEFECHAIGDPEPTVRWSKVGGSLPDHVEIRGNILRINHVVESDSGQYRCTATNNVGSEYNQVVLNIQSLPQISAQPESKEVTVGSDAVLPCIASGYPVPTITWSKVENELPPKCRQDGHVLTVPGVTDSDAGTYVCTAANKQGKVEAFTRLLVHGMILYNGQKKTTGADFISFGLVGGRPEFRFDVGSGMATIRYPTTIKLGEFHTVKLYRNQTQGSLVVDGEPPINGTSQGKFKGLDLNEELFVGGYPNYSMLAKTAGLKTGFVGCIKQLIIQGDEVIFKDLDKSSTGVSNCPTCKDRPCQNGGVCEDSVASLYKCSCPRGYTGSNCQHHSSMHCHTEACGPDATCINRPSGFGYDCRCHLGKSGNKCMEGTLVTTPLFDGEKSYIAYPPLTNIHNDLRIEMEFKPMDSDGLMFFSGGKKMKVEDFVTLSMVNGHVEFRYELGTGQAVLLSQEPVTLDQWHRVVAERLNKDGSLKVDHAREITRSSPGKAQGLNIHTPMYLGGVPSMDILPKPANVSMLFDGCIGEVFINGKKLDLSYSFTESRTISQCIDSSPCDRMPCLHGGTCMASAEYEYQCLCAEGYDGDRCEIVRESCRDSSQCQNGGSCVNNHCVCPAGYTGRHCEKDSPIEYSAYFHDNGYLALPKPMFPRSAPDSPETIELEINTVSEDGLILWQGVEQGGQGKGKDFISLGLQNGNLVFSYQLGSGEAQIVSKEPVNDGQWHMITAVRTGKQGYLQVDGGSVQRGAPDMKALTGGKYSSGITGCVKNLSLMNARPGEQPARPIDLQVHAEEGINVERCLT</sequence>
<feature type="domain" description="Laminin G" evidence="17">
    <location>
        <begin position="3247"/>
        <end position="3427"/>
    </location>
</feature>
<dbReference type="Proteomes" id="UP000830375">
    <property type="component" value="Unassembled WGS sequence"/>
</dbReference>
<feature type="disulfide bond" evidence="12">
    <location>
        <begin position="205"/>
        <end position="223"/>
    </location>
</feature>
<name>A0ABQ8LG78_LABRO</name>
<dbReference type="Pfam" id="PF00008">
    <property type="entry name" value="EGF"/>
    <property type="match status" value="2"/>
</dbReference>
<keyword evidence="3" id="KW-0272">Extracellular matrix</keyword>
<dbReference type="Gene3D" id="2.170.300.10">
    <property type="entry name" value="Tie2 ligand-binding domain superfamily"/>
    <property type="match status" value="1"/>
</dbReference>
<dbReference type="InterPro" id="IPR001791">
    <property type="entry name" value="Laminin_G"/>
</dbReference>
<feature type="disulfide bond" evidence="11">
    <location>
        <begin position="986"/>
        <end position="995"/>
    </location>
</feature>
<dbReference type="InterPro" id="IPR002049">
    <property type="entry name" value="LE_dom"/>
</dbReference>
<keyword evidence="14" id="KW-0175">Coiled coil</keyword>
<evidence type="ECO:0000259" key="18">
    <source>
        <dbReference type="PROSITE" id="PS50026"/>
    </source>
</evidence>
<keyword evidence="4" id="KW-0732">Signal</keyword>
<dbReference type="Gene3D" id="2.60.120.200">
    <property type="match status" value="3"/>
</dbReference>
<dbReference type="SUPFAM" id="SSF57424">
    <property type="entry name" value="LDL receptor-like module"/>
    <property type="match status" value="3"/>
</dbReference>
<dbReference type="SMART" id="SM00180">
    <property type="entry name" value="EGF_Lam"/>
    <property type="match status" value="5"/>
</dbReference>
<feature type="disulfide bond" evidence="12">
    <location>
        <begin position="159"/>
        <end position="174"/>
    </location>
</feature>
<evidence type="ECO:0000259" key="20">
    <source>
        <dbReference type="PROSITE" id="PS50835"/>
    </source>
</evidence>
<feature type="domain" description="Ig-like" evidence="20">
    <location>
        <begin position="1977"/>
        <end position="2064"/>
    </location>
</feature>
<feature type="domain" description="Laminin EGF-like" evidence="19">
    <location>
        <begin position="1766"/>
        <end position="1815"/>
    </location>
</feature>
<evidence type="ECO:0000256" key="11">
    <source>
        <dbReference type="PROSITE-ProRule" id="PRU00076"/>
    </source>
</evidence>
<keyword evidence="9 13" id="KW-0424">Laminin EGF-like domain</keyword>
<dbReference type="SMART" id="SM00192">
    <property type="entry name" value="LDLa"/>
    <property type="match status" value="3"/>
</dbReference>
<evidence type="ECO:0000256" key="8">
    <source>
        <dbReference type="ARBA" id="ARBA00023180"/>
    </source>
</evidence>
<reference evidence="22 23" key="1">
    <citation type="submission" date="2022-01" db="EMBL/GenBank/DDBJ databases">
        <title>A high-quality chromosome-level genome assembly of rohu carp, Labeo rohita.</title>
        <authorList>
            <person name="Arick M.A. II"/>
            <person name="Hsu C.-Y."/>
            <person name="Magbanua Z."/>
            <person name="Pechanova O."/>
            <person name="Grover C."/>
            <person name="Miller E."/>
            <person name="Thrash A."/>
            <person name="Ezzel L."/>
            <person name="Alam S."/>
            <person name="Benzie J."/>
            <person name="Hamilton M."/>
            <person name="Karsi A."/>
            <person name="Lawrence M.L."/>
            <person name="Peterson D.G."/>
        </authorList>
    </citation>
    <scope>NUCLEOTIDE SEQUENCE [LARGE SCALE GENOMIC DNA]</scope>
    <source>
        <strain evidence="23">BAU-BD-2019</strain>
        <tissue evidence="22">Blood</tissue>
    </source>
</reference>
<evidence type="ECO:0000256" key="15">
    <source>
        <dbReference type="SAM" id="MobiDB-lite"/>
    </source>
</evidence>
<dbReference type="PROSITE" id="PS50068">
    <property type="entry name" value="LDLRA_2"/>
    <property type="match status" value="3"/>
</dbReference>
<feature type="domain" description="Ig-like" evidence="20">
    <location>
        <begin position="268"/>
        <end position="345"/>
    </location>
</feature>
<keyword evidence="5" id="KW-0677">Repeat</keyword>
<keyword evidence="10" id="KW-0393">Immunoglobulin domain</keyword>
<dbReference type="InterPro" id="IPR013783">
    <property type="entry name" value="Ig-like_fold"/>
</dbReference>
<dbReference type="InterPro" id="IPR013098">
    <property type="entry name" value="Ig_I-set"/>
</dbReference>
<keyword evidence="2" id="KW-0964">Secreted</keyword>
<feature type="domain" description="Laminin IV type A" evidence="21">
    <location>
        <begin position="1552"/>
        <end position="1732"/>
    </location>
</feature>
<feature type="domain" description="Ig-like" evidence="20">
    <location>
        <begin position="2492"/>
        <end position="2580"/>
    </location>
</feature>
<dbReference type="SMART" id="SM00181">
    <property type="entry name" value="EGF"/>
    <property type="match status" value="9"/>
</dbReference>
<keyword evidence="11" id="KW-0245">EGF-like domain</keyword>
<dbReference type="PANTHER" id="PTHR12231">
    <property type="entry name" value="CTX-RELATED TYPE I TRANSMEMBRANE PROTEIN"/>
    <property type="match status" value="1"/>
</dbReference>
<evidence type="ECO:0000259" key="19">
    <source>
        <dbReference type="PROSITE" id="PS50027"/>
    </source>
</evidence>
<evidence type="ECO:0000259" key="21">
    <source>
        <dbReference type="PROSITE" id="PS51115"/>
    </source>
</evidence>
<feature type="domain" description="EGF-like" evidence="18">
    <location>
        <begin position="962"/>
        <end position="996"/>
    </location>
</feature>
<dbReference type="SMART" id="SM00281">
    <property type="entry name" value="LamB"/>
    <property type="match status" value="3"/>
</dbReference>
<feature type="domain" description="Laminin G" evidence="17">
    <location>
        <begin position="2989"/>
        <end position="3167"/>
    </location>
</feature>
<evidence type="ECO:0000256" key="4">
    <source>
        <dbReference type="ARBA" id="ARBA00022729"/>
    </source>
</evidence>
<dbReference type="InterPro" id="IPR056863">
    <property type="entry name" value="LMN_ATRN_NET-like_EGF"/>
</dbReference>
<keyword evidence="6" id="KW-0084">Basement membrane</keyword>
<evidence type="ECO:0000256" key="13">
    <source>
        <dbReference type="PROSITE-ProRule" id="PRU00460"/>
    </source>
</evidence>
<dbReference type="CDD" id="cd05743">
    <property type="entry name" value="Ig_Perlecan_like"/>
    <property type="match status" value="1"/>
</dbReference>
<dbReference type="PROSITE" id="PS01209">
    <property type="entry name" value="LDLRA_1"/>
    <property type="match status" value="2"/>
</dbReference>
<evidence type="ECO:0000313" key="22">
    <source>
        <dbReference type="EMBL" id="KAI2649701.1"/>
    </source>
</evidence>
<gene>
    <name evidence="22" type="ORF">H4Q32_015702</name>
</gene>
<dbReference type="Pfam" id="PF24973">
    <property type="entry name" value="EGF_LMN_ATRN"/>
    <property type="match status" value="3"/>
</dbReference>
<keyword evidence="16" id="KW-0812">Transmembrane</keyword>
<dbReference type="CDD" id="cd00096">
    <property type="entry name" value="Ig"/>
    <property type="match status" value="1"/>
</dbReference>
<evidence type="ECO:0000256" key="5">
    <source>
        <dbReference type="ARBA" id="ARBA00022737"/>
    </source>
</evidence>
<dbReference type="EMBL" id="JACTAM010000023">
    <property type="protein sequence ID" value="KAI2649701.1"/>
    <property type="molecule type" value="Genomic_DNA"/>
</dbReference>
<dbReference type="SUPFAM" id="SSF57184">
    <property type="entry name" value="Growth factor receptor domain"/>
    <property type="match status" value="1"/>
</dbReference>
<feature type="domain" description="Ig-like" evidence="20">
    <location>
        <begin position="2941"/>
        <end position="3017"/>
    </location>
</feature>
<feature type="domain" description="Laminin IV type A" evidence="21">
    <location>
        <begin position="442"/>
        <end position="597"/>
    </location>
</feature>
<dbReference type="Gene3D" id="4.10.400.10">
    <property type="entry name" value="Low-density Lipoprotein Receptor"/>
    <property type="match status" value="3"/>
</dbReference>
<feature type="region of interest" description="Disordered" evidence="15">
    <location>
        <begin position="1524"/>
        <end position="1573"/>
    </location>
</feature>
<dbReference type="SUPFAM" id="SSF49899">
    <property type="entry name" value="Concanavalin A-like lectins/glucanases"/>
    <property type="match status" value="3"/>
</dbReference>
<dbReference type="Pfam" id="PF00052">
    <property type="entry name" value="Laminin_B"/>
    <property type="match status" value="4"/>
</dbReference>
<evidence type="ECO:0000313" key="23">
    <source>
        <dbReference type="Proteomes" id="UP000830375"/>
    </source>
</evidence>
<evidence type="ECO:0000256" key="6">
    <source>
        <dbReference type="ARBA" id="ARBA00022869"/>
    </source>
</evidence>
<evidence type="ECO:0000256" key="2">
    <source>
        <dbReference type="ARBA" id="ARBA00022525"/>
    </source>
</evidence>
<feature type="domain" description="EGF-like" evidence="18">
    <location>
        <begin position="3462"/>
        <end position="3495"/>
    </location>
</feature>
<feature type="domain" description="Ig-like" evidence="20">
    <location>
        <begin position="2852"/>
        <end position="2936"/>
    </location>
</feature>
<evidence type="ECO:0000256" key="9">
    <source>
        <dbReference type="ARBA" id="ARBA00023292"/>
    </source>
</evidence>
<feature type="domain" description="EGF-like" evidence="18">
    <location>
        <begin position="3163"/>
        <end position="3200"/>
    </location>
</feature>
<protein>
    <submittedName>
        <fullName evidence="22">Basement membrane-specific heparan sulfate proteoglycan core protein</fullName>
    </submittedName>
</protein>
<dbReference type="InterPro" id="IPR003598">
    <property type="entry name" value="Ig_sub2"/>
</dbReference>
<evidence type="ECO:0000256" key="1">
    <source>
        <dbReference type="ARBA" id="ARBA00004302"/>
    </source>
</evidence>
<dbReference type="Pfam" id="PF00054">
    <property type="entry name" value="Laminin_G_1"/>
    <property type="match status" value="3"/>
</dbReference>
<dbReference type="Gene3D" id="2.60.40.10">
    <property type="entry name" value="Immunoglobulins"/>
    <property type="match status" value="13"/>
</dbReference>
<feature type="domain" description="Ig-like" evidence="20">
    <location>
        <begin position="2307"/>
        <end position="2390"/>
    </location>
</feature>
<evidence type="ECO:0000256" key="3">
    <source>
        <dbReference type="ARBA" id="ARBA00022530"/>
    </source>
</evidence>
<dbReference type="SMART" id="SM00408">
    <property type="entry name" value="IGc2"/>
    <property type="match status" value="12"/>
</dbReference>
<dbReference type="PANTHER" id="PTHR12231:SF267">
    <property type="entry name" value="BASEMENT MEMBRANE-SPECIFIC HEPARAN SULFATE PROTEOGLYCAN CORE PROTEIN"/>
    <property type="match status" value="1"/>
</dbReference>
<dbReference type="CDD" id="cd00110">
    <property type="entry name" value="LamG"/>
    <property type="match status" value="3"/>
</dbReference>
<accession>A0ABQ8LG78</accession>
<feature type="disulfide bond" evidence="11">
    <location>
        <begin position="3231"/>
        <end position="3240"/>
    </location>
</feature>
<feature type="domain" description="Ig-like" evidence="20">
    <location>
        <begin position="2145"/>
        <end position="2178"/>
    </location>
</feature>
<feature type="domain" description="Ig-like" evidence="20">
    <location>
        <begin position="2764"/>
        <end position="2847"/>
    </location>
</feature>
<dbReference type="Pfam" id="PF00053">
    <property type="entry name" value="EGF_laminin"/>
    <property type="match status" value="4"/>
</dbReference>
<dbReference type="SMART" id="SM00409">
    <property type="entry name" value="IG"/>
    <property type="match status" value="12"/>
</dbReference>
<proteinExistence type="predicted"/>
<dbReference type="InterPro" id="IPR013320">
    <property type="entry name" value="ConA-like_dom_sf"/>
</dbReference>
<keyword evidence="8" id="KW-0325">Glycoprotein</keyword>
<feature type="transmembrane region" description="Helical" evidence="16">
    <location>
        <begin position="7"/>
        <end position="25"/>
    </location>
</feature>
<feature type="domain" description="Ig-like" evidence="20">
    <location>
        <begin position="1879"/>
        <end position="1975"/>
    </location>
</feature>
<dbReference type="PROSITE" id="PS50835">
    <property type="entry name" value="IG_LIKE"/>
    <property type="match status" value="13"/>
</dbReference>
<feature type="disulfide bond" evidence="13">
    <location>
        <begin position="930"/>
        <end position="939"/>
    </location>
</feature>
<dbReference type="PROSITE" id="PS51115">
    <property type="entry name" value="LAMININ_IVA"/>
    <property type="match status" value="3"/>
</dbReference>
<feature type="domain" description="Ig-like" evidence="20">
    <location>
        <begin position="2678"/>
        <end position="2760"/>
    </location>
</feature>
<dbReference type="InterPro" id="IPR009030">
    <property type="entry name" value="Growth_fac_rcpt_cys_sf"/>
</dbReference>
<dbReference type="PROSITE" id="PS00022">
    <property type="entry name" value="EGF_1"/>
    <property type="match status" value="5"/>
</dbReference>
<feature type="disulfide bond" evidence="13">
    <location>
        <begin position="1785"/>
        <end position="1794"/>
    </location>
</feature>
<dbReference type="InterPro" id="IPR007110">
    <property type="entry name" value="Ig-like_dom"/>
</dbReference>
<dbReference type="InterPro" id="IPR036055">
    <property type="entry name" value="LDL_receptor-like_sf"/>
</dbReference>
<feature type="disulfide bond" evidence="13">
    <location>
        <begin position="649"/>
        <end position="658"/>
    </location>
</feature>
<comment type="caution">
    <text evidence="22">The sequence shown here is derived from an EMBL/GenBank/DDBJ whole genome shotgun (WGS) entry which is preliminary data.</text>
</comment>
<dbReference type="CDD" id="cd00055">
    <property type="entry name" value="EGF_Lam"/>
    <property type="match status" value="6"/>
</dbReference>
<dbReference type="InterPro" id="IPR003599">
    <property type="entry name" value="Ig_sub"/>
</dbReference>
<comment type="caution">
    <text evidence="11">Lacks conserved residue(s) required for the propagation of feature annotation.</text>
</comment>
<dbReference type="PROSITE" id="PS50026">
    <property type="entry name" value="EGF_3"/>
    <property type="match status" value="5"/>
</dbReference>
<dbReference type="PROSITE" id="PS01186">
    <property type="entry name" value="EGF_2"/>
    <property type="match status" value="4"/>
</dbReference>
<feature type="domain" description="Laminin IV type A" evidence="21">
    <location>
        <begin position="700"/>
        <end position="878"/>
    </location>
</feature>
<dbReference type="InterPro" id="IPR000034">
    <property type="entry name" value="Laminin_IV"/>
</dbReference>
<dbReference type="SUPFAM" id="SSF48726">
    <property type="entry name" value="Immunoglobulin"/>
    <property type="match status" value="13"/>
</dbReference>
<dbReference type="SMART" id="SM00406">
    <property type="entry name" value="IGv"/>
    <property type="match status" value="4"/>
</dbReference>
<evidence type="ECO:0000256" key="14">
    <source>
        <dbReference type="SAM" id="Coils"/>
    </source>
</evidence>
<evidence type="ECO:0000256" key="16">
    <source>
        <dbReference type="SAM" id="Phobius"/>
    </source>
</evidence>
<dbReference type="Gene3D" id="2.10.25.10">
    <property type="entry name" value="Laminin"/>
    <property type="match status" value="7"/>
</dbReference>
<feature type="disulfide bond" evidence="11">
    <location>
        <begin position="3450"/>
        <end position="3459"/>
    </location>
</feature>
<dbReference type="CDD" id="cd05754">
    <property type="entry name" value="IgI_Perlecan_like"/>
    <property type="match status" value="1"/>
</dbReference>
<feature type="disulfide bond" evidence="11">
    <location>
        <begin position="3190"/>
        <end position="3199"/>
    </location>
</feature>
<feature type="disulfide bond" evidence="11">
    <location>
        <begin position="3485"/>
        <end position="3494"/>
    </location>
</feature>
<feature type="domain" description="Ig-like" evidence="20">
    <location>
        <begin position="2591"/>
        <end position="2669"/>
    </location>
</feature>
<dbReference type="InterPro" id="IPR000742">
    <property type="entry name" value="EGF"/>
</dbReference>
<dbReference type="SMART" id="SM00282">
    <property type="entry name" value="LamG"/>
    <property type="match status" value="3"/>
</dbReference>
<feature type="disulfide bond" evidence="11">
    <location>
        <begin position="3212"/>
        <end position="3229"/>
    </location>
</feature>
<dbReference type="PRINTS" id="PR00261">
    <property type="entry name" value="LDLRECEPTOR"/>
</dbReference>
<dbReference type="Pfam" id="PF07679">
    <property type="entry name" value="I-set"/>
    <property type="match status" value="8"/>
</dbReference>
<evidence type="ECO:0000256" key="12">
    <source>
        <dbReference type="PROSITE-ProRule" id="PRU00124"/>
    </source>
</evidence>
<feature type="disulfide bond" evidence="12">
    <location>
        <begin position="217"/>
        <end position="232"/>
    </location>
</feature>
<evidence type="ECO:0000256" key="7">
    <source>
        <dbReference type="ARBA" id="ARBA00023157"/>
    </source>
</evidence>
<keyword evidence="16" id="KW-0472">Membrane</keyword>
<dbReference type="InterPro" id="IPR051170">
    <property type="entry name" value="Neural/epithelial_adhesion"/>
</dbReference>
<comment type="subcellular location">
    <subcellularLocation>
        <location evidence="1">Secreted</location>
        <location evidence="1">Extracellular space</location>
        <location evidence="1">Extracellular matrix</location>
        <location evidence="1">Basement membrane</location>
    </subcellularLocation>
</comment>
<dbReference type="Pfam" id="PF13927">
    <property type="entry name" value="Ig_3"/>
    <property type="match status" value="5"/>
</dbReference>
<dbReference type="CDD" id="cd00112">
    <property type="entry name" value="LDLa"/>
    <property type="match status" value="3"/>
</dbReference>
<dbReference type="SUPFAM" id="SSF57196">
    <property type="entry name" value="EGF/Laminin"/>
    <property type="match status" value="4"/>
</dbReference>
<feature type="disulfide bond" evidence="12">
    <location>
        <begin position="198"/>
        <end position="210"/>
    </location>
</feature>
<dbReference type="PROSITE" id="PS01248">
    <property type="entry name" value="EGF_LAM_1"/>
    <property type="match status" value="4"/>
</dbReference>
<feature type="domain" description="Ig-like" evidence="20">
    <location>
        <begin position="2401"/>
        <end position="2489"/>
    </location>
</feature>
<dbReference type="Pfam" id="PF00057">
    <property type="entry name" value="Ldl_recept_a"/>
    <property type="match status" value="2"/>
</dbReference>
<feature type="compositionally biased region" description="Polar residues" evidence="15">
    <location>
        <begin position="1553"/>
        <end position="1564"/>
    </location>
</feature>
<keyword evidence="7 11" id="KW-1015">Disulfide bond</keyword>
<feature type="compositionally biased region" description="Basic and acidic residues" evidence="15">
    <location>
        <begin position="1540"/>
        <end position="1552"/>
    </location>
</feature>
<evidence type="ECO:0000259" key="17">
    <source>
        <dbReference type="PROSITE" id="PS50025"/>
    </source>
</evidence>
<dbReference type="InterPro" id="IPR036179">
    <property type="entry name" value="Ig-like_dom_sf"/>
</dbReference>
<feature type="coiled-coil region" evidence="14">
    <location>
        <begin position="2239"/>
        <end position="2266"/>
    </location>
</feature>
<feature type="domain" description="Laminin EGF-like" evidence="19">
    <location>
        <begin position="911"/>
        <end position="960"/>
    </location>
</feature>
<evidence type="ECO:0000256" key="10">
    <source>
        <dbReference type="ARBA" id="ARBA00023319"/>
    </source>
</evidence>
<dbReference type="SMART" id="SM00179">
    <property type="entry name" value="EGF_CA"/>
    <property type="match status" value="3"/>
</dbReference>
<keyword evidence="23" id="KW-1185">Reference proteome</keyword>
<dbReference type="InterPro" id="IPR013106">
    <property type="entry name" value="Ig_V-set"/>
</dbReference>
<feature type="domain" description="EGF-like" evidence="18">
    <location>
        <begin position="3203"/>
        <end position="3241"/>
    </location>
</feature>
<dbReference type="InterPro" id="IPR002172">
    <property type="entry name" value="LDrepeatLR_classA_rpt"/>
</dbReference>
<dbReference type="PROSITE" id="PS50027">
    <property type="entry name" value="EGF_LAM_2"/>
    <property type="match status" value="3"/>
</dbReference>
<organism evidence="22 23">
    <name type="scientific">Labeo rohita</name>
    <name type="common">Indian major carp</name>
    <name type="synonym">Cyprinus rohita</name>
    <dbReference type="NCBI Taxonomy" id="84645"/>
    <lineage>
        <taxon>Eukaryota</taxon>
        <taxon>Metazoa</taxon>
        <taxon>Chordata</taxon>
        <taxon>Craniata</taxon>
        <taxon>Vertebrata</taxon>
        <taxon>Euteleostomi</taxon>
        <taxon>Actinopterygii</taxon>
        <taxon>Neopterygii</taxon>
        <taxon>Teleostei</taxon>
        <taxon>Ostariophysi</taxon>
        <taxon>Cypriniformes</taxon>
        <taxon>Cyprinidae</taxon>
        <taxon>Labeoninae</taxon>
        <taxon>Labeonini</taxon>
        <taxon>Labeo</taxon>
    </lineage>
</organism>
<feature type="domain" description="Laminin G" evidence="17">
    <location>
        <begin position="3501"/>
        <end position="3670"/>
    </location>
</feature>
<keyword evidence="16" id="KW-1133">Transmembrane helix</keyword>
<feature type="domain" description="Ig-like" evidence="20">
    <location>
        <begin position="2188"/>
        <end position="2297"/>
    </location>
</feature>
<feature type="domain" description="Laminin EGF-like" evidence="19">
    <location>
        <begin position="630"/>
        <end position="679"/>
    </location>
</feature>
<dbReference type="InterPro" id="IPR023415">
    <property type="entry name" value="LDLR_class-A_CS"/>
</dbReference>
<dbReference type="CDD" id="cd00054">
    <property type="entry name" value="EGF_CA"/>
    <property type="match status" value="3"/>
</dbReference>
<dbReference type="PROSITE" id="PS50025">
    <property type="entry name" value="LAM_G_DOMAIN"/>
    <property type="match status" value="3"/>
</dbReference>
<dbReference type="InterPro" id="IPR001881">
    <property type="entry name" value="EGF-like_Ca-bd_dom"/>
</dbReference>